<dbReference type="RefSeq" id="WP_130506307.1">
    <property type="nucleotide sequence ID" value="NZ_SHLC01000001.1"/>
</dbReference>
<dbReference type="Pfam" id="PF03372">
    <property type="entry name" value="Exo_endo_phos"/>
    <property type="match status" value="1"/>
</dbReference>
<dbReference type="GO" id="GO:0004527">
    <property type="term" value="F:exonuclease activity"/>
    <property type="evidence" value="ECO:0007669"/>
    <property type="project" value="UniProtKB-KW"/>
</dbReference>
<dbReference type="Proteomes" id="UP000291483">
    <property type="component" value="Unassembled WGS sequence"/>
</dbReference>
<dbReference type="InterPro" id="IPR036691">
    <property type="entry name" value="Endo/exonu/phosph_ase_sf"/>
</dbReference>
<keyword evidence="2" id="KW-0269">Exonuclease</keyword>
<organism evidence="2 3">
    <name type="scientific">Microterricola gilva</name>
    <dbReference type="NCBI Taxonomy" id="393267"/>
    <lineage>
        <taxon>Bacteria</taxon>
        <taxon>Bacillati</taxon>
        <taxon>Actinomycetota</taxon>
        <taxon>Actinomycetes</taxon>
        <taxon>Micrococcales</taxon>
        <taxon>Microbacteriaceae</taxon>
        <taxon>Microterricola</taxon>
    </lineage>
</organism>
<proteinExistence type="predicted"/>
<keyword evidence="2" id="KW-0540">Nuclease</keyword>
<gene>
    <name evidence="2" type="ORF">EV379_2401</name>
</gene>
<dbReference type="Gene3D" id="3.60.10.10">
    <property type="entry name" value="Endonuclease/exonuclease/phosphatase"/>
    <property type="match status" value="1"/>
</dbReference>
<accession>A0A4Q8APU4</accession>
<protein>
    <submittedName>
        <fullName evidence="2">Endonuclease/exonuclease/phosphatase family protein</fullName>
    </submittedName>
</protein>
<dbReference type="InterPro" id="IPR005135">
    <property type="entry name" value="Endo/exonuclease/phosphatase"/>
</dbReference>
<dbReference type="OrthoDB" id="4398889at2"/>
<evidence type="ECO:0000259" key="1">
    <source>
        <dbReference type="Pfam" id="PF03372"/>
    </source>
</evidence>
<keyword evidence="2" id="KW-0378">Hydrolase</keyword>
<feature type="domain" description="Endonuclease/exonuclease/phosphatase" evidence="1">
    <location>
        <begin position="5"/>
        <end position="212"/>
    </location>
</feature>
<evidence type="ECO:0000313" key="3">
    <source>
        <dbReference type="Proteomes" id="UP000291483"/>
    </source>
</evidence>
<sequence length="242" mass="27124">MKIISYNLRKHSASGELVALCERYAVDVLCLQELDTQDMPSAIGDLKLADSTTRNRLGLAVYYRHDRFEALETRTFSLKKSLHDRLLTPAHERLIGTRLYDREGQRELIVASFHAAPLTALNSLRRHQIHSALGELWQLGPGLPTIMVGDYNYPVFKENLSNKVRESGYDLTLSDKRTYTRYKFFRGHFDLATSVGLDIESVETLPRGTSDHMPILVTAAYGPDAAALRATASGAVTPDFII</sequence>
<keyword evidence="2" id="KW-0255">Endonuclease</keyword>
<dbReference type="GO" id="GO:0004519">
    <property type="term" value="F:endonuclease activity"/>
    <property type="evidence" value="ECO:0007669"/>
    <property type="project" value="UniProtKB-KW"/>
</dbReference>
<dbReference type="EMBL" id="SHLC01000001">
    <property type="protein sequence ID" value="RZU66055.1"/>
    <property type="molecule type" value="Genomic_DNA"/>
</dbReference>
<name>A0A4Q8APU4_9MICO</name>
<dbReference type="SUPFAM" id="SSF56219">
    <property type="entry name" value="DNase I-like"/>
    <property type="match status" value="1"/>
</dbReference>
<keyword evidence="3" id="KW-1185">Reference proteome</keyword>
<dbReference type="AlphaFoldDB" id="A0A4Q8APU4"/>
<evidence type="ECO:0000313" key="2">
    <source>
        <dbReference type="EMBL" id="RZU66055.1"/>
    </source>
</evidence>
<reference evidence="2 3" key="1">
    <citation type="submission" date="2019-02" db="EMBL/GenBank/DDBJ databases">
        <title>Sequencing the genomes of 1000 actinobacteria strains.</title>
        <authorList>
            <person name="Klenk H.-P."/>
        </authorList>
    </citation>
    <scope>NUCLEOTIDE SEQUENCE [LARGE SCALE GENOMIC DNA]</scope>
    <source>
        <strain evidence="2 3">DSM 18319</strain>
    </source>
</reference>
<comment type="caution">
    <text evidence="2">The sequence shown here is derived from an EMBL/GenBank/DDBJ whole genome shotgun (WGS) entry which is preliminary data.</text>
</comment>